<evidence type="ECO:0000256" key="3">
    <source>
        <dbReference type="ARBA" id="ARBA00022448"/>
    </source>
</evidence>
<keyword evidence="8" id="KW-0915">Sodium</keyword>
<dbReference type="PROSITE" id="PS50267">
    <property type="entry name" value="NA_NEUROTRAN_SYMP_3"/>
    <property type="match status" value="1"/>
</dbReference>
<dbReference type="SUPFAM" id="SSF161070">
    <property type="entry name" value="SNF-like"/>
    <property type="match status" value="1"/>
</dbReference>
<name>A0A9Q0S6U1_9DIPT</name>
<feature type="transmembrane region" description="Helical" evidence="11">
    <location>
        <begin position="351"/>
        <end position="376"/>
    </location>
</feature>
<feature type="transmembrane region" description="Helical" evidence="11">
    <location>
        <begin position="100"/>
        <end position="128"/>
    </location>
</feature>
<dbReference type="PROSITE" id="PS00610">
    <property type="entry name" value="NA_NEUROTRAN_SYMP_1"/>
    <property type="match status" value="1"/>
</dbReference>
<keyword evidence="4 10" id="KW-0812">Transmembrane</keyword>
<gene>
    <name evidence="12" type="primary">slc6a9_1</name>
    <name evidence="12" type="ORF">Bhyg_00857</name>
</gene>
<dbReference type="GO" id="GO:0046872">
    <property type="term" value="F:metal ion binding"/>
    <property type="evidence" value="ECO:0007669"/>
    <property type="project" value="UniProtKB-KW"/>
</dbReference>
<evidence type="ECO:0000256" key="11">
    <source>
        <dbReference type="SAM" id="Phobius"/>
    </source>
</evidence>
<dbReference type="OrthoDB" id="6581954at2759"/>
<comment type="caution">
    <text evidence="12">The sequence shown here is derived from an EMBL/GenBank/DDBJ whole genome shotgun (WGS) entry which is preliminary data.</text>
</comment>
<comment type="similarity">
    <text evidence="2 10">Belongs to the sodium:neurotransmitter symporter (SNF) (TC 2.A.22) family.</text>
</comment>
<keyword evidence="8" id="KW-0479">Metal-binding</keyword>
<feature type="transmembrane region" description="Helical" evidence="11">
    <location>
        <begin position="57"/>
        <end position="79"/>
    </location>
</feature>
<sequence length="623" mass="70166">MVNSDSEATKTSKVEENERGNWGKPIEFLLACMNYALGLGNVWRFPYLCFRNGGGAFLIPFLLMVLFVGMPIFFAELVIGQYSGLGPIKVFSFITPLFKGLGYCSLVTNLFITIYYMVIIAWILYYMWISFFPNLLYGSCGNSWNTENCYSMAQDILCQENNSDDASDELYYHGECKSISAICSENGLLGLNVSFCFNTTSDQNVPINEVITRKLAAEEFFYEKVVGIGTATWSSDWGYPQWHLVLCLAIAWTFAFLCVFKGVRSIGKVVYFTATFPYVILTALLIRALTMEGSGSGILYFISPQWDLLQSPGVWADATSQVFFSFGIAWGTLIVLASFNKFQNNCHFDAVTVSFINFGTAIYNGIVVFAILGFLAERMNVPIETVTTSGPGLVFITYPEAVLLMPVPQLWAFLFFFMMLILGIGTQFGAIQMMTSSVIDHWPHLREHEWRVTAGVCIGCFVAALPLICPGGIYLQTLIEWHTASWNFFIIGLTETIIIAWIYGVNRLLNNVSEMNMRIPKAVQLYWKATWLVVSPIVVVAIFVFSLTDLNPTVFRNYVFPNWADVLGYMFGLITLIPLITFITLQVVSVIQRKQTFRKVFSPSENWGPQEKDGIHIDRTKLS</sequence>
<dbReference type="InterPro" id="IPR000175">
    <property type="entry name" value="Na/ntran_symport"/>
</dbReference>
<protein>
    <recommendedName>
        <fullName evidence="10">Transporter</fullName>
    </recommendedName>
</protein>
<feature type="transmembrane region" description="Helical" evidence="11">
    <location>
        <begin position="410"/>
        <end position="431"/>
    </location>
</feature>
<evidence type="ECO:0000256" key="9">
    <source>
        <dbReference type="PIRSR" id="PIRSR600175-2"/>
    </source>
</evidence>
<dbReference type="EMBL" id="WJQU01000001">
    <property type="protein sequence ID" value="KAJ6645650.1"/>
    <property type="molecule type" value="Genomic_DNA"/>
</dbReference>
<evidence type="ECO:0000256" key="5">
    <source>
        <dbReference type="ARBA" id="ARBA00022847"/>
    </source>
</evidence>
<proteinExistence type="inferred from homology"/>
<feature type="disulfide bond" evidence="9">
    <location>
        <begin position="140"/>
        <end position="149"/>
    </location>
</feature>
<feature type="binding site" evidence="8">
    <location>
        <position position="325"/>
    </location>
    <ligand>
        <name>Na(+)</name>
        <dbReference type="ChEBI" id="CHEBI:29101"/>
        <label>1</label>
    </ligand>
</feature>
<dbReference type="AlphaFoldDB" id="A0A9Q0S6U1"/>
<dbReference type="PANTHER" id="PTHR11616">
    <property type="entry name" value="SODIUM/CHLORIDE DEPENDENT TRANSPORTER"/>
    <property type="match status" value="1"/>
</dbReference>
<evidence type="ECO:0000256" key="1">
    <source>
        <dbReference type="ARBA" id="ARBA00004141"/>
    </source>
</evidence>
<feature type="binding site" evidence="8">
    <location>
        <position position="422"/>
    </location>
    <ligand>
        <name>Na(+)</name>
        <dbReference type="ChEBI" id="CHEBI:29101"/>
        <label>1</label>
    </ligand>
</feature>
<evidence type="ECO:0000256" key="8">
    <source>
        <dbReference type="PIRSR" id="PIRSR600175-1"/>
    </source>
</evidence>
<keyword evidence="6 11" id="KW-1133">Transmembrane helix</keyword>
<dbReference type="GO" id="GO:0005283">
    <property type="term" value="F:amino acid:sodium symporter activity"/>
    <property type="evidence" value="ECO:0007669"/>
    <property type="project" value="TreeGrafter"/>
</dbReference>
<dbReference type="Proteomes" id="UP001151699">
    <property type="component" value="Chromosome A"/>
</dbReference>
<keyword evidence="7 11" id="KW-0472">Membrane</keyword>
<feature type="transmembrane region" description="Helical" evidence="11">
    <location>
        <begin position="525"/>
        <end position="547"/>
    </location>
</feature>
<evidence type="ECO:0000256" key="10">
    <source>
        <dbReference type="RuleBase" id="RU003732"/>
    </source>
</evidence>
<feature type="transmembrane region" description="Helical" evidence="11">
    <location>
        <begin position="567"/>
        <end position="591"/>
    </location>
</feature>
<dbReference type="GO" id="GO:0015179">
    <property type="term" value="F:L-amino acid transmembrane transporter activity"/>
    <property type="evidence" value="ECO:0007669"/>
    <property type="project" value="TreeGrafter"/>
</dbReference>
<feature type="transmembrane region" description="Helical" evidence="11">
    <location>
        <begin position="322"/>
        <end position="339"/>
    </location>
</feature>
<evidence type="ECO:0000256" key="6">
    <source>
        <dbReference type="ARBA" id="ARBA00022989"/>
    </source>
</evidence>
<keyword evidence="9" id="KW-1015">Disulfide bond</keyword>
<dbReference type="GO" id="GO:0015187">
    <property type="term" value="F:glycine transmembrane transporter activity"/>
    <property type="evidence" value="ECO:0007669"/>
    <property type="project" value="TreeGrafter"/>
</dbReference>
<dbReference type="PANTHER" id="PTHR11616:SF236">
    <property type="entry name" value="TRANSPORTER"/>
    <property type="match status" value="1"/>
</dbReference>
<organism evidence="12 13">
    <name type="scientific">Pseudolycoriella hygida</name>
    <dbReference type="NCBI Taxonomy" id="35572"/>
    <lineage>
        <taxon>Eukaryota</taxon>
        <taxon>Metazoa</taxon>
        <taxon>Ecdysozoa</taxon>
        <taxon>Arthropoda</taxon>
        <taxon>Hexapoda</taxon>
        <taxon>Insecta</taxon>
        <taxon>Pterygota</taxon>
        <taxon>Neoptera</taxon>
        <taxon>Endopterygota</taxon>
        <taxon>Diptera</taxon>
        <taxon>Nematocera</taxon>
        <taxon>Sciaroidea</taxon>
        <taxon>Sciaridae</taxon>
        <taxon>Pseudolycoriella</taxon>
    </lineage>
</organism>
<evidence type="ECO:0000313" key="13">
    <source>
        <dbReference type="Proteomes" id="UP001151699"/>
    </source>
</evidence>
<evidence type="ECO:0000256" key="4">
    <source>
        <dbReference type="ARBA" id="ARBA00022692"/>
    </source>
</evidence>
<dbReference type="GO" id="GO:0005886">
    <property type="term" value="C:plasma membrane"/>
    <property type="evidence" value="ECO:0007669"/>
    <property type="project" value="TreeGrafter"/>
</dbReference>
<accession>A0A9Q0S6U1</accession>
<feature type="binding site" evidence="8">
    <location>
        <position position="41"/>
    </location>
    <ligand>
        <name>Na(+)</name>
        <dbReference type="ChEBI" id="CHEBI:29101"/>
        <label>1</label>
    </ligand>
</feature>
<dbReference type="InterPro" id="IPR037272">
    <property type="entry name" value="SNS_sf"/>
</dbReference>
<feature type="transmembrane region" description="Helical" evidence="11">
    <location>
        <begin position="275"/>
        <end position="302"/>
    </location>
</feature>
<comment type="subcellular location">
    <subcellularLocation>
        <location evidence="1">Membrane</location>
        <topology evidence="1">Multi-pass membrane protein</topology>
    </subcellularLocation>
</comment>
<feature type="transmembrane region" description="Helical" evidence="11">
    <location>
        <begin position="452"/>
        <end position="474"/>
    </location>
</feature>
<dbReference type="Pfam" id="PF00209">
    <property type="entry name" value="SNF"/>
    <property type="match status" value="1"/>
</dbReference>
<evidence type="ECO:0000256" key="7">
    <source>
        <dbReference type="ARBA" id="ARBA00023136"/>
    </source>
</evidence>
<dbReference type="GO" id="GO:0089718">
    <property type="term" value="P:amino acid import across plasma membrane"/>
    <property type="evidence" value="ECO:0007669"/>
    <property type="project" value="TreeGrafter"/>
</dbReference>
<feature type="transmembrane region" description="Helical" evidence="11">
    <location>
        <begin position="242"/>
        <end position="263"/>
    </location>
</feature>
<dbReference type="PRINTS" id="PR00176">
    <property type="entry name" value="NANEUSMPORT"/>
</dbReference>
<reference evidence="12" key="1">
    <citation type="submission" date="2022-07" db="EMBL/GenBank/DDBJ databases">
        <authorList>
            <person name="Trinca V."/>
            <person name="Uliana J.V.C."/>
            <person name="Torres T.T."/>
            <person name="Ward R.J."/>
            <person name="Monesi N."/>
        </authorList>
    </citation>
    <scope>NUCLEOTIDE SEQUENCE</scope>
    <source>
        <strain evidence="12">HSMRA1968</strain>
        <tissue evidence="12">Whole embryos</tissue>
    </source>
</reference>
<feature type="binding site" evidence="8">
    <location>
        <position position="36"/>
    </location>
    <ligand>
        <name>Na(+)</name>
        <dbReference type="ChEBI" id="CHEBI:29101"/>
        <label>1</label>
    </ligand>
</feature>
<feature type="transmembrane region" description="Helical" evidence="11">
    <location>
        <begin position="486"/>
        <end position="504"/>
    </location>
</feature>
<keyword evidence="5 10" id="KW-0769">Symport</keyword>
<feature type="binding site" evidence="8">
    <location>
        <position position="357"/>
    </location>
    <ligand>
        <name>Na(+)</name>
        <dbReference type="ChEBI" id="CHEBI:29101"/>
        <label>1</label>
    </ligand>
</feature>
<keyword evidence="3 10" id="KW-0813">Transport</keyword>
<evidence type="ECO:0000256" key="2">
    <source>
        <dbReference type="ARBA" id="ARBA00006459"/>
    </source>
</evidence>
<evidence type="ECO:0000313" key="12">
    <source>
        <dbReference type="EMBL" id="KAJ6645650.1"/>
    </source>
</evidence>
<keyword evidence="13" id="KW-1185">Reference proteome</keyword>